<keyword evidence="2" id="KW-1185">Reference proteome</keyword>
<proteinExistence type="predicted"/>
<organism evidence="1 2">
    <name type="scientific">Streptomyces actuosus</name>
    <dbReference type="NCBI Taxonomy" id="1885"/>
    <lineage>
        <taxon>Bacteria</taxon>
        <taxon>Bacillati</taxon>
        <taxon>Actinomycetota</taxon>
        <taxon>Actinomycetes</taxon>
        <taxon>Kitasatosporales</taxon>
        <taxon>Streptomycetaceae</taxon>
        <taxon>Streptomyces</taxon>
    </lineage>
</organism>
<protein>
    <submittedName>
        <fullName evidence="1">Uncharacterized protein</fullName>
    </submittedName>
</protein>
<dbReference type="OrthoDB" id="4336722at2"/>
<evidence type="ECO:0000313" key="1">
    <source>
        <dbReference type="EMBL" id="AWT42614.1"/>
    </source>
</evidence>
<dbReference type="EMBL" id="CP029788">
    <property type="protein sequence ID" value="AWT42614.1"/>
    <property type="molecule type" value="Genomic_DNA"/>
</dbReference>
<accession>A0A2U9P011</accession>
<dbReference type="Proteomes" id="UP000247634">
    <property type="component" value="Chromosome"/>
</dbReference>
<dbReference type="RefSeq" id="WP_110627537.1">
    <property type="nucleotide sequence ID" value="NZ_CP029788.1"/>
</dbReference>
<name>A0A2U9P011_STRAS</name>
<dbReference type="KEGG" id="sact:DMT42_10000"/>
<dbReference type="AlphaFoldDB" id="A0A2U9P011"/>
<evidence type="ECO:0000313" key="2">
    <source>
        <dbReference type="Proteomes" id="UP000247634"/>
    </source>
</evidence>
<sequence>MTTPLAPRFTDALLSPAELERQKTVACLLKARLRSHDPSERIALALAAALVESNAPVATAADYPGWAEHIAALQAANRTARKEATA</sequence>
<gene>
    <name evidence="1" type="ORF">DMT42_10000</name>
</gene>
<reference evidence="1 2" key="1">
    <citation type="submission" date="2018-06" db="EMBL/GenBank/DDBJ databases">
        <title>The complete genome sequence of a nosiheptide producer Streptomyces actuosus ATCC 25421: deducing the ability of producing a new class III lantibiotics.</title>
        <authorList>
            <person name="Liu W."/>
            <person name="Sun F."/>
            <person name="Hu Y."/>
        </authorList>
    </citation>
    <scope>NUCLEOTIDE SEQUENCE [LARGE SCALE GENOMIC DNA]</scope>
    <source>
        <strain evidence="1 2">ATCC 25421</strain>
    </source>
</reference>